<dbReference type="InterPro" id="IPR050250">
    <property type="entry name" value="Macrolide_Exporter_MacB"/>
</dbReference>
<evidence type="ECO:0008006" key="11">
    <source>
        <dbReference type="Google" id="ProtNLM"/>
    </source>
</evidence>
<feature type="transmembrane region" description="Helical" evidence="6">
    <location>
        <begin position="337"/>
        <end position="363"/>
    </location>
</feature>
<feature type="transmembrane region" description="Helical" evidence="6">
    <location>
        <begin position="428"/>
        <end position="451"/>
    </location>
</feature>
<protein>
    <recommendedName>
        <fullName evidence="11">ABC transporter permease</fullName>
    </recommendedName>
</protein>
<evidence type="ECO:0000256" key="6">
    <source>
        <dbReference type="SAM" id="Phobius"/>
    </source>
</evidence>
<feature type="transmembrane region" description="Helical" evidence="6">
    <location>
        <begin position="742"/>
        <end position="761"/>
    </location>
</feature>
<dbReference type="PATRIC" id="fig|1544798.3.peg.3164"/>
<dbReference type="STRING" id="1544798.LH29_14985"/>
<dbReference type="RefSeq" id="WP_045030911.1">
    <property type="nucleotide sequence ID" value="NZ_JRHC01000003.1"/>
</dbReference>
<feature type="transmembrane region" description="Helical" evidence="6">
    <location>
        <begin position="21"/>
        <end position="43"/>
    </location>
</feature>
<sequence length="810" mass="93214">MNFINLKLFYRNLKRDKLISIINVIGLVTGILSSLFILEYVYYERSYDSHHENENEIYRVAYNRYRGDELLWETANCFFPTGKWMKDNYNEVENHARITPKYHITVSHTDEVGNKVFYKEVKTYYGTSSMFEVFTIPLVQGTKTCLQQPFTVAISKSAAKRYFGESDPIGKILRVNGNEDYTVSGVYENIPKNSILQTDFLFSMETLYQQNPWYRSNWGYDYGTTYLQLKPGTDYLAFNNKAFPAMIAANYKDRLDAQNKRDVFYLQPLRDIHLTSNIEYETEPPGNGKIITILWGFSIFLLIVAWINYVNLMTARSIERAREIGIRKINGASKIKLVLQFLSEAFLFNLFCLVITLILFFILNPLFKTVTQIGDFSLFHHSTFLTTGLIVFGVGIFASCVYPALILQSYQPVTVLKGKFKNTGEAIFFRKGLVTLQFIISVVLLCGTMVATRQANYLMEKEMGVDYRQSLVISAPRTGEAQENLHRKLLLLKDKLIQLPEVENFTFSSDVPGQEIENWFGCKRKGYDNSDNNGYFQIAVDEQFVEFYNVELLAGRTFYEGEKNEQGNILMNVQAIERLGYSEPEEAVDKIVVSRGKELRIIGVVDDFHYKSIKNEAVPTVITLDDSKKKFLTLKFVAGSQGNIALLLPKLEAMYRESFPDQPFDYFLLDEKMRIDLKPDKTFSFVFGLFSILAILIAVIGIVGLILITISQRMKEIGIRKALGSEMVDVSKLLVKEVSMQVILAVLIAIPMAWYGYQYWFLESYIYRINLNFWMFALPVILLFALIFLVIHLIAANAFRMNLSEVLQNE</sequence>
<keyword evidence="3 6" id="KW-0812">Transmembrane</keyword>
<dbReference type="EMBL" id="JRHC01000003">
    <property type="protein sequence ID" value="KJF43514.1"/>
    <property type="molecule type" value="Genomic_DNA"/>
</dbReference>
<dbReference type="Pfam" id="PF02687">
    <property type="entry name" value="FtsX"/>
    <property type="match status" value="2"/>
</dbReference>
<comment type="caution">
    <text evidence="9">The sequence shown here is derived from an EMBL/GenBank/DDBJ whole genome shotgun (WGS) entry which is preliminary data.</text>
</comment>
<dbReference type="AlphaFoldDB" id="A0A0D8J9U4"/>
<dbReference type="PANTHER" id="PTHR30572">
    <property type="entry name" value="MEMBRANE COMPONENT OF TRANSPORTER-RELATED"/>
    <property type="match status" value="1"/>
</dbReference>
<organism evidence="9 10">
    <name type="scientific">Draconibacterium sediminis</name>
    <dbReference type="NCBI Taxonomy" id="1544798"/>
    <lineage>
        <taxon>Bacteria</taxon>
        <taxon>Pseudomonadati</taxon>
        <taxon>Bacteroidota</taxon>
        <taxon>Bacteroidia</taxon>
        <taxon>Marinilabiliales</taxon>
        <taxon>Prolixibacteraceae</taxon>
        <taxon>Draconibacterium</taxon>
    </lineage>
</organism>
<keyword evidence="4 6" id="KW-1133">Transmembrane helix</keyword>
<dbReference type="InterPro" id="IPR025857">
    <property type="entry name" value="MacB_PCD"/>
</dbReference>
<evidence type="ECO:0000313" key="10">
    <source>
        <dbReference type="Proteomes" id="UP000032544"/>
    </source>
</evidence>
<feature type="transmembrane region" description="Helical" evidence="6">
    <location>
        <begin position="773"/>
        <end position="795"/>
    </location>
</feature>
<keyword evidence="5 6" id="KW-0472">Membrane</keyword>
<evidence type="ECO:0000256" key="4">
    <source>
        <dbReference type="ARBA" id="ARBA00022989"/>
    </source>
</evidence>
<dbReference type="GO" id="GO:0005886">
    <property type="term" value="C:plasma membrane"/>
    <property type="evidence" value="ECO:0007669"/>
    <property type="project" value="UniProtKB-SubCell"/>
</dbReference>
<evidence type="ECO:0000313" key="9">
    <source>
        <dbReference type="EMBL" id="KJF43514.1"/>
    </source>
</evidence>
<dbReference type="GO" id="GO:0022857">
    <property type="term" value="F:transmembrane transporter activity"/>
    <property type="evidence" value="ECO:0007669"/>
    <property type="project" value="TreeGrafter"/>
</dbReference>
<dbReference type="InterPro" id="IPR003838">
    <property type="entry name" value="ABC3_permease_C"/>
</dbReference>
<evidence type="ECO:0000259" key="7">
    <source>
        <dbReference type="Pfam" id="PF02687"/>
    </source>
</evidence>
<name>A0A0D8J9U4_9BACT</name>
<keyword evidence="10" id="KW-1185">Reference proteome</keyword>
<evidence type="ECO:0000256" key="2">
    <source>
        <dbReference type="ARBA" id="ARBA00022475"/>
    </source>
</evidence>
<feature type="transmembrane region" description="Helical" evidence="6">
    <location>
        <begin position="293"/>
        <end position="312"/>
    </location>
</feature>
<dbReference type="Proteomes" id="UP000032544">
    <property type="component" value="Unassembled WGS sequence"/>
</dbReference>
<accession>A0A0D8J9U4</accession>
<feature type="domain" description="ABC3 transporter permease C-terminal" evidence="7">
    <location>
        <begin position="296"/>
        <end position="405"/>
    </location>
</feature>
<feature type="transmembrane region" description="Helical" evidence="6">
    <location>
        <begin position="683"/>
        <end position="710"/>
    </location>
</feature>
<evidence type="ECO:0000256" key="1">
    <source>
        <dbReference type="ARBA" id="ARBA00004651"/>
    </source>
</evidence>
<feature type="domain" description="ABC3 transporter permease C-terminal" evidence="7">
    <location>
        <begin position="689"/>
        <end position="800"/>
    </location>
</feature>
<evidence type="ECO:0000259" key="8">
    <source>
        <dbReference type="Pfam" id="PF12704"/>
    </source>
</evidence>
<dbReference type="Pfam" id="PF12704">
    <property type="entry name" value="MacB_PCD"/>
    <property type="match status" value="1"/>
</dbReference>
<keyword evidence="2" id="KW-1003">Cell membrane</keyword>
<feature type="domain" description="MacB-like periplasmic core" evidence="8">
    <location>
        <begin position="20"/>
        <end position="238"/>
    </location>
</feature>
<reference evidence="9 10" key="1">
    <citation type="submission" date="2014-09" db="EMBL/GenBank/DDBJ databases">
        <title>Draft Genome Sequence of Draconibacterium sp. JN14CK-3.</title>
        <authorList>
            <person name="Dong C."/>
            <person name="Lai Q."/>
            <person name="Shao Z."/>
        </authorList>
    </citation>
    <scope>NUCLEOTIDE SEQUENCE [LARGE SCALE GENOMIC DNA]</scope>
    <source>
        <strain evidence="9 10">JN14CK-3</strain>
    </source>
</reference>
<dbReference type="PANTHER" id="PTHR30572:SF18">
    <property type="entry name" value="ABC-TYPE MACROLIDE FAMILY EXPORT SYSTEM PERMEASE COMPONENT 2"/>
    <property type="match status" value="1"/>
</dbReference>
<feature type="transmembrane region" description="Helical" evidence="6">
    <location>
        <begin position="383"/>
        <end position="407"/>
    </location>
</feature>
<evidence type="ECO:0000256" key="3">
    <source>
        <dbReference type="ARBA" id="ARBA00022692"/>
    </source>
</evidence>
<proteinExistence type="predicted"/>
<dbReference type="OrthoDB" id="9770036at2"/>
<evidence type="ECO:0000256" key="5">
    <source>
        <dbReference type="ARBA" id="ARBA00023136"/>
    </source>
</evidence>
<comment type="subcellular location">
    <subcellularLocation>
        <location evidence="1">Cell membrane</location>
        <topology evidence="1">Multi-pass membrane protein</topology>
    </subcellularLocation>
</comment>
<gene>
    <name evidence="9" type="ORF">LH29_14985</name>
</gene>